<dbReference type="AlphaFoldDB" id="A0A5C4M4U1"/>
<dbReference type="EMBL" id="VDFW01000008">
    <property type="protein sequence ID" value="TNC26396.1"/>
    <property type="molecule type" value="Genomic_DNA"/>
</dbReference>
<gene>
    <name evidence="1" type="ORF">FG385_11585</name>
</gene>
<proteinExistence type="predicted"/>
<organism evidence="1 2">
    <name type="scientific">Amycolatopsis alkalitolerans</name>
    <dbReference type="NCBI Taxonomy" id="2547244"/>
    <lineage>
        <taxon>Bacteria</taxon>
        <taxon>Bacillati</taxon>
        <taxon>Actinomycetota</taxon>
        <taxon>Actinomycetes</taxon>
        <taxon>Pseudonocardiales</taxon>
        <taxon>Pseudonocardiaceae</taxon>
        <taxon>Amycolatopsis</taxon>
    </lineage>
</organism>
<sequence length="73" mass="8134">MTTLEAYNAAPERPFLGRGFELRVSHAPGPIQMNSTEESQFKLKRKEVRTKFAAFSDFGAQAERLEVSGASRS</sequence>
<comment type="caution">
    <text evidence="1">The sequence shown here is derived from an EMBL/GenBank/DDBJ whole genome shotgun (WGS) entry which is preliminary data.</text>
</comment>
<name>A0A5C4M4U1_9PSEU</name>
<reference evidence="1 2" key="1">
    <citation type="submission" date="2019-06" db="EMBL/GenBank/DDBJ databases">
        <title>Amycolatopsis alkalitolerans sp. nov., isolated from Gastrodia elata Blume.</title>
        <authorList>
            <person name="Narsing Rao M.P."/>
            <person name="Li W.J."/>
        </authorList>
    </citation>
    <scope>NUCLEOTIDE SEQUENCE [LARGE SCALE GENOMIC DNA]</scope>
    <source>
        <strain evidence="1 2">SYSUP0005</strain>
    </source>
</reference>
<keyword evidence="2" id="KW-1185">Reference proteome</keyword>
<accession>A0A5C4M4U1</accession>
<dbReference type="RefSeq" id="WP_139096685.1">
    <property type="nucleotide sequence ID" value="NZ_VDFW01000008.1"/>
</dbReference>
<dbReference type="Proteomes" id="UP000305546">
    <property type="component" value="Unassembled WGS sequence"/>
</dbReference>
<protein>
    <submittedName>
        <fullName evidence="1">Uncharacterized protein</fullName>
    </submittedName>
</protein>
<evidence type="ECO:0000313" key="1">
    <source>
        <dbReference type="EMBL" id="TNC26396.1"/>
    </source>
</evidence>
<evidence type="ECO:0000313" key="2">
    <source>
        <dbReference type="Proteomes" id="UP000305546"/>
    </source>
</evidence>